<reference evidence="2 3" key="1">
    <citation type="journal article" date="2014" name="Agronomy (Basel)">
        <title>A Draft Genome Sequence for Ensete ventricosum, the Drought-Tolerant Tree Against Hunger.</title>
        <authorList>
            <person name="Harrison J."/>
            <person name="Moore K.A."/>
            <person name="Paszkiewicz K."/>
            <person name="Jones T."/>
            <person name="Grant M."/>
            <person name="Ambacheew D."/>
            <person name="Muzemil S."/>
            <person name="Studholme D.J."/>
        </authorList>
    </citation>
    <scope>NUCLEOTIDE SEQUENCE [LARGE SCALE GENOMIC DNA]</scope>
</reference>
<proteinExistence type="predicted"/>
<feature type="transmembrane region" description="Helical" evidence="1">
    <location>
        <begin position="115"/>
        <end position="133"/>
    </location>
</feature>
<comment type="caution">
    <text evidence="2">The sequence shown here is derived from an EMBL/GenBank/DDBJ whole genome shotgun (WGS) entry which is preliminary data.</text>
</comment>
<evidence type="ECO:0000256" key="1">
    <source>
        <dbReference type="SAM" id="Phobius"/>
    </source>
</evidence>
<keyword evidence="1" id="KW-0812">Transmembrane</keyword>
<keyword evidence="1" id="KW-1133">Transmembrane helix</keyword>
<organism evidence="2 3">
    <name type="scientific">Ensete ventricosum</name>
    <name type="common">Abyssinian banana</name>
    <name type="synonym">Musa ensete</name>
    <dbReference type="NCBI Taxonomy" id="4639"/>
    <lineage>
        <taxon>Eukaryota</taxon>
        <taxon>Viridiplantae</taxon>
        <taxon>Streptophyta</taxon>
        <taxon>Embryophyta</taxon>
        <taxon>Tracheophyta</taxon>
        <taxon>Spermatophyta</taxon>
        <taxon>Magnoliopsida</taxon>
        <taxon>Liliopsida</taxon>
        <taxon>Zingiberales</taxon>
        <taxon>Musaceae</taxon>
        <taxon>Ensete</taxon>
    </lineage>
</organism>
<sequence>MAHHKFCRGFWVYIYKLQGNPSQRGRAHLHRLHSSLLMAASLPFLVSVRPAIVAGSRSLGRTPLLSPYRAFLDSRKLSSAVALSCPAGLFPSPSSRPIARFSTSPRAELKVRQSISGLLCFFLFATAGIGLLLRSSAPFWFHAIITIHG</sequence>
<dbReference type="AlphaFoldDB" id="A0A427A138"/>
<keyword evidence="1" id="KW-0472">Membrane</keyword>
<protein>
    <submittedName>
        <fullName evidence="2">Uncharacterized protein</fullName>
    </submittedName>
</protein>
<evidence type="ECO:0000313" key="3">
    <source>
        <dbReference type="Proteomes" id="UP000287651"/>
    </source>
</evidence>
<dbReference type="EMBL" id="AMZH03004174">
    <property type="protein sequence ID" value="RRT69960.1"/>
    <property type="molecule type" value="Genomic_DNA"/>
</dbReference>
<accession>A0A427A138</accession>
<evidence type="ECO:0000313" key="2">
    <source>
        <dbReference type="EMBL" id="RRT69960.1"/>
    </source>
</evidence>
<dbReference type="Proteomes" id="UP000287651">
    <property type="component" value="Unassembled WGS sequence"/>
</dbReference>
<name>A0A427A138_ENSVE</name>
<gene>
    <name evidence="2" type="ORF">B296_00011322</name>
</gene>